<organism evidence="2 3">
    <name type="scientific">Hohenbuehelia grisea</name>
    <dbReference type="NCBI Taxonomy" id="104357"/>
    <lineage>
        <taxon>Eukaryota</taxon>
        <taxon>Fungi</taxon>
        <taxon>Dikarya</taxon>
        <taxon>Basidiomycota</taxon>
        <taxon>Agaricomycotina</taxon>
        <taxon>Agaricomycetes</taxon>
        <taxon>Agaricomycetidae</taxon>
        <taxon>Agaricales</taxon>
        <taxon>Pleurotineae</taxon>
        <taxon>Pleurotaceae</taxon>
        <taxon>Hohenbuehelia</taxon>
    </lineage>
</organism>
<dbReference type="EMBL" id="JASNQZ010000005">
    <property type="protein sequence ID" value="KAL0957257.1"/>
    <property type="molecule type" value="Genomic_DNA"/>
</dbReference>
<feature type="region of interest" description="Disordered" evidence="1">
    <location>
        <begin position="185"/>
        <end position="228"/>
    </location>
</feature>
<name>A0ABR3JPI8_9AGAR</name>
<proteinExistence type="predicted"/>
<feature type="compositionally biased region" description="Polar residues" evidence="1">
    <location>
        <begin position="187"/>
        <end position="196"/>
    </location>
</feature>
<evidence type="ECO:0000256" key="1">
    <source>
        <dbReference type="SAM" id="MobiDB-lite"/>
    </source>
</evidence>
<comment type="caution">
    <text evidence="2">The sequence shown here is derived from an EMBL/GenBank/DDBJ whole genome shotgun (WGS) entry which is preliminary data.</text>
</comment>
<accession>A0ABR3JPI8</accession>
<keyword evidence="3" id="KW-1185">Reference proteome</keyword>
<protein>
    <submittedName>
        <fullName evidence="2">Uncharacterized protein</fullName>
    </submittedName>
</protein>
<evidence type="ECO:0000313" key="3">
    <source>
        <dbReference type="Proteomes" id="UP001556367"/>
    </source>
</evidence>
<reference evidence="3" key="1">
    <citation type="submission" date="2024-06" db="EMBL/GenBank/DDBJ databases">
        <title>Multi-omics analyses provide insights into the biosynthesis of the anticancer antibiotic pleurotin in Hohenbuehelia grisea.</title>
        <authorList>
            <person name="Weaver J.A."/>
            <person name="Alberti F."/>
        </authorList>
    </citation>
    <scope>NUCLEOTIDE SEQUENCE [LARGE SCALE GENOMIC DNA]</scope>
    <source>
        <strain evidence="3">T-177</strain>
    </source>
</reference>
<sequence length="228" mass="25211">MAPQRNLPPHLARPIPDHVVYSTVQLTASSPINATLVHDLHARLKDRFFLGDIICVDLGNEICYGIISKVDISFDCDTAAGHAFKLERNPHRYGNLAITLEEANRMDDPRRYLYHIDVLGKESSPTSVFVFADRLSRDFGFLMETIKAIVQRLQPGSFRSANRHGVLPLQQVAWLGPQDLPNRFRSLPTSGVSSPAHSCHANLGSRSRISGSGPGTTEDTSDTEPRKA</sequence>
<evidence type="ECO:0000313" key="2">
    <source>
        <dbReference type="EMBL" id="KAL0957257.1"/>
    </source>
</evidence>
<dbReference type="Proteomes" id="UP001556367">
    <property type="component" value="Unassembled WGS sequence"/>
</dbReference>
<gene>
    <name evidence="2" type="ORF">HGRIS_001071</name>
</gene>